<evidence type="ECO:0000313" key="2">
    <source>
        <dbReference type="Proteomes" id="UP000182241"/>
    </source>
</evidence>
<accession>A0A1H4VFM5</accession>
<dbReference type="Proteomes" id="UP000182241">
    <property type="component" value="Unassembled WGS sequence"/>
</dbReference>
<evidence type="ECO:0000313" key="1">
    <source>
        <dbReference type="EMBL" id="SEC79174.1"/>
    </source>
</evidence>
<name>A0A1H4VFM5_TSUTY</name>
<dbReference type="RefSeq" id="WP_068742806.1">
    <property type="nucleotide sequence ID" value="NZ_FNSA01000003.1"/>
</dbReference>
<dbReference type="OrthoDB" id="9928990at2"/>
<gene>
    <name evidence="1" type="ORF">SAMN04489793_3201</name>
</gene>
<protein>
    <submittedName>
        <fullName evidence="1">Uncharacterized protein</fullName>
    </submittedName>
</protein>
<sequence length="95" mass="11054">MSTTYDVLFHHEVRKVTGKHVTFIGSAKGFIDELEAQEFMRSMFGKRAYQLRMNDKERELVDPDLDPDMVITCATIVMLENGYERDGTSPKHYYT</sequence>
<keyword evidence="2" id="KW-1185">Reference proteome</keyword>
<reference evidence="2" key="1">
    <citation type="submission" date="2016-10" db="EMBL/GenBank/DDBJ databases">
        <authorList>
            <person name="Varghese N."/>
            <person name="Submissions S."/>
        </authorList>
    </citation>
    <scope>NUCLEOTIDE SEQUENCE [LARGE SCALE GENOMIC DNA]</scope>
    <source>
        <strain evidence="2">DSM 44234</strain>
    </source>
</reference>
<proteinExistence type="predicted"/>
<dbReference type="STRING" id="57704.SAMN04489793_3201"/>
<organism evidence="1 2">
    <name type="scientific">Tsukamurella tyrosinosolvens</name>
    <dbReference type="NCBI Taxonomy" id="57704"/>
    <lineage>
        <taxon>Bacteria</taxon>
        <taxon>Bacillati</taxon>
        <taxon>Actinomycetota</taxon>
        <taxon>Actinomycetes</taxon>
        <taxon>Mycobacteriales</taxon>
        <taxon>Tsukamurellaceae</taxon>
        <taxon>Tsukamurella</taxon>
    </lineage>
</organism>
<dbReference type="AlphaFoldDB" id="A0A1H4VFM5"/>
<dbReference type="EMBL" id="FNSA01000003">
    <property type="protein sequence ID" value="SEC79174.1"/>
    <property type="molecule type" value="Genomic_DNA"/>
</dbReference>